<accession>A0A0C9TXA2</accession>
<protein>
    <recommendedName>
        <fullName evidence="3">F-box domain-containing protein</fullName>
    </recommendedName>
</protein>
<evidence type="ECO:0000313" key="2">
    <source>
        <dbReference type="Proteomes" id="UP000054279"/>
    </source>
</evidence>
<dbReference type="Proteomes" id="UP000054279">
    <property type="component" value="Unassembled WGS sequence"/>
</dbReference>
<organism evidence="1 2">
    <name type="scientific">Sphaerobolus stellatus (strain SS14)</name>
    <dbReference type="NCBI Taxonomy" id="990650"/>
    <lineage>
        <taxon>Eukaryota</taxon>
        <taxon>Fungi</taxon>
        <taxon>Dikarya</taxon>
        <taxon>Basidiomycota</taxon>
        <taxon>Agaricomycotina</taxon>
        <taxon>Agaricomycetes</taxon>
        <taxon>Phallomycetidae</taxon>
        <taxon>Geastrales</taxon>
        <taxon>Sphaerobolaceae</taxon>
        <taxon>Sphaerobolus</taxon>
    </lineage>
</organism>
<evidence type="ECO:0000313" key="1">
    <source>
        <dbReference type="EMBL" id="KIJ35088.1"/>
    </source>
</evidence>
<name>A0A0C9TXA2_SPHS4</name>
<evidence type="ECO:0008006" key="3">
    <source>
        <dbReference type="Google" id="ProtNLM"/>
    </source>
</evidence>
<sequence>MLPAELLLHIVSEVEDNRDLLSLSRASKLFSQEALEHLEWRHLRAYPGRLSLWIFIATNPRFAWMIRHLSLLDNRYSFFHSVQECLPRSFQYCPLDTLVHGFEKPTPATVLEYLPMAINAMSFLNQFSWLYRNDAPADLSKCIYPALQYTPPLKRLDVSLNDEETSNVLNSLRGVYPANITHLFVTVLESVPSACITPVVDCIIADYPSLIHLYLSIEVDIAIPNILERGRWPGLRQIALEPYGSLFDPTMPTLDAPRRAANIMTNFLRRHTKLESFWIYGEWEYYQGCLPEEGHPSLRALDFGNRFYDNSDDFHLVVPRQIIKQLRFLQVMFKFPNGASLDRFAQAETLSVCRISVSIQTYFQLLSVLPLTLERLELRLENTTTVPGPISSHIIVSHCIDLGYFDKFHNLVYLAGVLEIFFKRDTSWTQKCLQRLVNLPKLAFLEVESRSTWVKIVRDEIQQPCALEDLDYSSAERPYQWAKFRQRHDL</sequence>
<keyword evidence="2" id="KW-1185">Reference proteome</keyword>
<gene>
    <name evidence="1" type="ORF">M422DRAFT_70001</name>
</gene>
<dbReference type="EMBL" id="KN837192">
    <property type="protein sequence ID" value="KIJ35088.1"/>
    <property type="molecule type" value="Genomic_DNA"/>
</dbReference>
<dbReference type="HOGENOM" id="CLU_657506_0_0_1"/>
<dbReference type="AlphaFoldDB" id="A0A0C9TXA2"/>
<reference evidence="1 2" key="1">
    <citation type="submission" date="2014-06" db="EMBL/GenBank/DDBJ databases">
        <title>Evolutionary Origins and Diversification of the Mycorrhizal Mutualists.</title>
        <authorList>
            <consortium name="DOE Joint Genome Institute"/>
            <consortium name="Mycorrhizal Genomics Consortium"/>
            <person name="Kohler A."/>
            <person name="Kuo A."/>
            <person name="Nagy L.G."/>
            <person name="Floudas D."/>
            <person name="Copeland A."/>
            <person name="Barry K.W."/>
            <person name="Cichocki N."/>
            <person name="Veneault-Fourrey C."/>
            <person name="LaButti K."/>
            <person name="Lindquist E.A."/>
            <person name="Lipzen A."/>
            <person name="Lundell T."/>
            <person name="Morin E."/>
            <person name="Murat C."/>
            <person name="Riley R."/>
            <person name="Ohm R."/>
            <person name="Sun H."/>
            <person name="Tunlid A."/>
            <person name="Henrissat B."/>
            <person name="Grigoriev I.V."/>
            <person name="Hibbett D.S."/>
            <person name="Martin F."/>
        </authorList>
    </citation>
    <scope>NUCLEOTIDE SEQUENCE [LARGE SCALE GENOMIC DNA]</scope>
    <source>
        <strain evidence="1 2">SS14</strain>
    </source>
</reference>
<proteinExistence type="predicted"/>